<reference evidence="1 2" key="1">
    <citation type="journal article" date="2014" name="Curr. Biol.">
        <title>The genome of the clonal raider ant Cerapachys biroi.</title>
        <authorList>
            <person name="Oxley P.R."/>
            <person name="Ji L."/>
            <person name="Fetter-Pruneda I."/>
            <person name="McKenzie S.K."/>
            <person name="Li C."/>
            <person name="Hu H."/>
            <person name="Zhang G."/>
            <person name="Kronauer D.J."/>
        </authorList>
    </citation>
    <scope>NUCLEOTIDE SEQUENCE [LARGE SCALE GENOMIC DNA]</scope>
</reference>
<gene>
    <name evidence="1" type="ORF">X777_01593</name>
</gene>
<protein>
    <submittedName>
        <fullName evidence="1">Uncharacterized protein</fullName>
    </submittedName>
</protein>
<organism evidence="1 2">
    <name type="scientific">Ooceraea biroi</name>
    <name type="common">Clonal raider ant</name>
    <name type="synonym">Cerapachys biroi</name>
    <dbReference type="NCBI Taxonomy" id="2015173"/>
    <lineage>
        <taxon>Eukaryota</taxon>
        <taxon>Metazoa</taxon>
        <taxon>Ecdysozoa</taxon>
        <taxon>Arthropoda</taxon>
        <taxon>Hexapoda</taxon>
        <taxon>Insecta</taxon>
        <taxon>Pterygota</taxon>
        <taxon>Neoptera</taxon>
        <taxon>Endopterygota</taxon>
        <taxon>Hymenoptera</taxon>
        <taxon>Apocrita</taxon>
        <taxon>Aculeata</taxon>
        <taxon>Formicoidea</taxon>
        <taxon>Formicidae</taxon>
        <taxon>Dorylinae</taxon>
        <taxon>Ooceraea</taxon>
    </lineage>
</organism>
<accession>A0A026WQD6</accession>
<dbReference type="AlphaFoldDB" id="A0A026WQD6"/>
<evidence type="ECO:0000313" key="1">
    <source>
        <dbReference type="EMBL" id="EZA58230.1"/>
    </source>
</evidence>
<proteinExistence type="predicted"/>
<dbReference type="Proteomes" id="UP000053097">
    <property type="component" value="Unassembled WGS sequence"/>
</dbReference>
<keyword evidence="2" id="KW-1185">Reference proteome</keyword>
<name>A0A026WQD6_OOCBI</name>
<sequence>MKSTECDGEREGEVGKSSKLLGWIGEKCREEGAGEMEGEYRGELGGDAWMEEDGWCCTRRDPRCRDEELE</sequence>
<dbReference type="EMBL" id="KK107129">
    <property type="protein sequence ID" value="EZA58230.1"/>
    <property type="molecule type" value="Genomic_DNA"/>
</dbReference>
<evidence type="ECO:0000313" key="2">
    <source>
        <dbReference type="Proteomes" id="UP000053097"/>
    </source>
</evidence>